<dbReference type="AlphaFoldDB" id="J9G524"/>
<name>J9G524_9ZZZZ</name>
<comment type="caution">
    <text evidence="1">The sequence shown here is derived from an EMBL/GenBank/DDBJ whole genome shotgun (WGS) entry which is preliminary data.</text>
</comment>
<accession>J9G524</accession>
<dbReference type="EMBL" id="AMCI01006293">
    <property type="protein sequence ID" value="EJW94584.1"/>
    <property type="molecule type" value="Genomic_DNA"/>
</dbReference>
<sequence>MNYIKAAFAGGAILLAVAALLIPLLAWATQVLNLKLMPQAA</sequence>
<gene>
    <name evidence="1" type="ORF">EVA_17310</name>
</gene>
<organism evidence="1">
    <name type="scientific">gut metagenome</name>
    <dbReference type="NCBI Taxonomy" id="749906"/>
    <lineage>
        <taxon>unclassified sequences</taxon>
        <taxon>metagenomes</taxon>
        <taxon>organismal metagenomes</taxon>
    </lineage>
</organism>
<reference evidence="1" key="1">
    <citation type="journal article" date="2012" name="PLoS ONE">
        <title>Gene sets for utilization of primary and secondary nutrition supplies in the distal gut of endangered iberian lynx.</title>
        <authorList>
            <person name="Alcaide M."/>
            <person name="Messina E."/>
            <person name="Richter M."/>
            <person name="Bargiela R."/>
            <person name="Peplies J."/>
            <person name="Huws S.A."/>
            <person name="Newbold C.J."/>
            <person name="Golyshin P.N."/>
            <person name="Simon M.A."/>
            <person name="Lopez G."/>
            <person name="Yakimov M.M."/>
            <person name="Ferrer M."/>
        </authorList>
    </citation>
    <scope>NUCLEOTIDE SEQUENCE</scope>
</reference>
<evidence type="ECO:0000313" key="1">
    <source>
        <dbReference type="EMBL" id="EJW94584.1"/>
    </source>
</evidence>
<protein>
    <submittedName>
        <fullName evidence="1">Secreted protein</fullName>
    </submittedName>
</protein>
<proteinExistence type="predicted"/>
<feature type="non-terminal residue" evidence="1">
    <location>
        <position position="41"/>
    </location>
</feature>